<organism evidence="2 3">
    <name type="scientific">Chitinophaga agri</name>
    <dbReference type="NCBI Taxonomy" id="2703787"/>
    <lineage>
        <taxon>Bacteria</taxon>
        <taxon>Pseudomonadati</taxon>
        <taxon>Bacteroidota</taxon>
        <taxon>Chitinophagia</taxon>
        <taxon>Chitinophagales</taxon>
        <taxon>Chitinophagaceae</taxon>
        <taxon>Chitinophaga</taxon>
    </lineage>
</organism>
<reference evidence="2 3" key="1">
    <citation type="submission" date="2020-01" db="EMBL/GenBank/DDBJ databases">
        <title>Complete genome sequence of Chitinophaga sp. H33E-04 isolated from quinoa roots.</title>
        <authorList>
            <person name="Weon H.-Y."/>
            <person name="Lee S.A."/>
        </authorList>
    </citation>
    <scope>NUCLEOTIDE SEQUENCE [LARGE SCALE GENOMIC DNA]</scope>
    <source>
        <strain evidence="2 3">H33E-04</strain>
    </source>
</reference>
<dbReference type="RefSeq" id="WP_162335024.1">
    <property type="nucleotide sequence ID" value="NZ_CP048113.1"/>
</dbReference>
<feature type="transmembrane region" description="Helical" evidence="1">
    <location>
        <begin position="12"/>
        <end position="34"/>
    </location>
</feature>
<dbReference type="Gene3D" id="3.30.1380.10">
    <property type="match status" value="1"/>
</dbReference>
<keyword evidence="3" id="KW-1185">Reference proteome</keyword>
<gene>
    <name evidence="2" type="ORF">GWR21_28095</name>
</gene>
<keyword evidence="1" id="KW-0812">Transmembrane</keyword>
<dbReference type="InterPro" id="IPR009045">
    <property type="entry name" value="Zn_M74/Hedgehog-like"/>
</dbReference>
<proteinExistence type="predicted"/>
<accession>A0A6B9ZLP5</accession>
<dbReference type="EMBL" id="CP048113">
    <property type="protein sequence ID" value="QHS63308.1"/>
    <property type="molecule type" value="Genomic_DNA"/>
</dbReference>
<protein>
    <submittedName>
        <fullName evidence="2">Uncharacterized protein</fullName>
    </submittedName>
</protein>
<dbReference type="Proteomes" id="UP000476411">
    <property type="component" value="Chromosome"/>
</dbReference>
<name>A0A6B9ZLP5_9BACT</name>
<evidence type="ECO:0000256" key="1">
    <source>
        <dbReference type="SAM" id="Phobius"/>
    </source>
</evidence>
<evidence type="ECO:0000313" key="3">
    <source>
        <dbReference type="Proteomes" id="UP000476411"/>
    </source>
</evidence>
<feature type="transmembrane region" description="Helical" evidence="1">
    <location>
        <begin position="54"/>
        <end position="76"/>
    </location>
</feature>
<keyword evidence="1" id="KW-0472">Membrane</keyword>
<sequence length="280" mass="31856">MIQQALRFTRILSHVVVFILLTVFTQVGGIIYLLSRRTHPLIMRKVSQPVLQPLAKLGIFLLIYVVSTLAVIPLLAKPFGKVPLPLFRTSHLQPLRLATCLMNRHYVRPALKQAVLEIADKMGRQHPETTVNYLDGGFPFFNSYPMLPHLSHNDGKKLDLAFLYLDKTSGAPSDNAPSIIGYGVCEEPRPGELNTAARCREQGYKCYDALRQIVPQQHKQHYVFDSMRMKELMSTITAHAEIHKVYIEPHLRTRLGLDSDKIRFHGCGAVRHDDHIHIQL</sequence>
<dbReference type="KEGG" id="chih:GWR21_28095"/>
<keyword evidence="1" id="KW-1133">Transmembrane helix</keyword>
<evidence type="ECO:0000313" key="2">
    <source>
        <dbReference type="EMBL" id="QHS63308.1"/>
    </source>
</evidence>
<dbReference type="AlphaFoldDB" id="A0A6B9ZLP5"/>